<gene>
    <name evidence="13" type="ORF">GUITHDRAFT_67704</name>
</gene>
<evidence type="ECO:0000256" key="7">
    <source>
        <dbReference type="ARBA" id="ARBA00022840"/>
    </source>
</evidence>
<dbReference type="EMBL" id="JH992981">
    <property type="protein sequence ID" value="EKX49520.1"/>
    <property type="molecule type" value="Genomic_DNA"/>
</dbReference>
<dbReference type="InterPro" id="IPR008271">
    <property type="entry name" value="Ser/Thr_kinase_AS"/>
</dbReference>
<dbReference type="PROSITE" id="PS00108">
    <property type="entry name" value="PROTEIN_KINASE_ST"/>
    <property type="match status" value="1"/>
</dbReference>
<dbReference type="Proteomes" id="UP000011087">
    <property type="component" value="Unassembled WGS sequence"/>
</dbReference>
<dbReference type="InterPro" id="IPR000719">
    <property type="entry name" value="Prot_kinase_dom"/>
</dbReference>
<evidence type="ECO:0000256" key="6">
    <source>
        <dbReference type="ARBA" id="ARBA00022777"/>
    </source>
</evidence>
<organism evidence="13">
    <name type="scientific">Guillardia theta (strain CCMP2712)</name>
    <name type="common">Cryptophyte</name>
    <dbReference type="NCBI Taxonomy" id="905079"/>
    <lineage>
        <taxon>Eukaryota</taxon>
        <taxon>Cryptophyceae</taxon>
        <taxon>Pyrenomonadales</taxon>
        <taxon>Geminigeraceae</taxon>
        <taxon>Guillardia</taxon>
    </lineage>
</organism>
<dbReference type="Gene3D" id="1.10.510.10">
    <property type="entry name" value="Transferase(Phosphotransferase) domain 1"/>
    <property type="match status" value="1"/>
</dbReference>
<comment type="catalytic activity">
    <reaction evidence="8">
        <text>L-threonyl-[protein] + ATP = O-phospho-L-threonyl-[protein] + ADP + H(+)</text>
        <dbReference type="Rhea" id="RHEA:46608"/>
        <dbReference type="Rhea" id="RHEA-COMP:11060"/>
        <dbReference type="Rhea" id="RHEA-COMP:11605"/>
        <dbReference type="ChEBI" id="CHEBI:15378"/>
        <dbReference type="ChEBI" id="CHEBI:30013"/>
        <dbReference type="ChEBI" id="CHEBI:30616"/>
        <dbReference type="ChEBI" id="CHEBI:61977"/>
        <dbReference type="ChEBI" id="CHEBI:456216"/>
        <dbReference type="EC" id="2.7.11.1"/>
    </reaction>
</comment>
<dbReference type="Pfam" id="PF00069">
    <property type="entry name" value="Pkinase"/>
    <property type="match status" value="1"/>
</dbReference>
<dbReference type="GeneID" id="17306192"/>
<protein>
    <recommendedName>
        <fullName evidence="2">non-specific serine/threonine protein kinase</fullName>
        <ecNumber evidence="2">2.7.11.1</ecNumber>
    </recommendedName>
</protein>
<evidence type="ECO:0000256" key="11">
    <source>
        <dbReference type="RuleBase" id="RU000304"/>
    </source>
</evidence>
<sequence>MEGGIVADRYEAIKRIGHGSYGSVYLARRRGTTSSFVVLKRVFVVEEGSKEHKEAINEVKMLQRLRHRNIVAYKDSFIRDSHLCIVMAFCSGGDLHSQIRAARSSSRTFTMEQVLEWLAQILEALRYLHEEKRILHRDLKSQNVFIVPERQMALGDFGISKSLSSTEDMASTVIGTPYYMSPELCQNQPYNHKSDMWAVGCLLYEVVMLRHAFEAKNLNELVLNIMQGKFPPVNEDEWGKDISKLVEDLLQQDPAKRPSVSEVLQRKFLQEVEERSREKSVLTTRSQGFRLLHP</sequence>
<comment type="similarity">
    <text evidence="1">Belongs to the protein kinase superfamily. NEK Ser/Thr protein kinase family. NIMA subfamily.</text>
</comment>
<keyword evidence="5 10" id="KW-0547">Nucleotide-binding</keyword>
<dbReference type="CDD" id="cd08215">
    <property type="entry name" value="STKc_Nek"/>
    <property type="match status" value="1"/>
</dbReference>
<evidence type="ECO:0000256" key="9">
    <source>
        <dbReference type="ARBA" id="ARBA00048679"/>
    </source>
</evidence>
<dbReference type="InterPro" id="IPR017441">
    <property type="entry name" value="Protein_kinase_ATP_BS"/>
</dbReference>
<dbReference type="InterPro" id="IPR051131">
    <property type="entry name" value="NEK_Ser/Thr_kinase_NIMA"/>
</dbReference>
<name>L1JMU6_GUITC</name>
<dbReference type="PaxDb" id="55529-EKX49520"/>
<dbReference type="OMA" id="YACTVAT"/>
<evidence type="ECO:0000256" key="5">
    <source>
        <dbReference type="ARBA" id="ARBA00022741"/>
    </source>
</evidence>
<reference evidence="13 15" key="1">
    <citation type="journal article" date="2012" name="Nature">
        <title>Algal genomes reveal evolutionary mosaicism and the fate of nucleomorphs.</title>
        <authorList>
            <consortium name="DOE Joint Genome Institute"/>
            <person name="Curtis B.A."/>
            <person name="Tanifuji G."/>
            <person name="Burki F."/>
            <person name="Gruber A."/>
            <person name="Irimia M."/>
            <person name="Maruyama S."/>
            <person name="Arias M.C."/>
            <person name="Ball S.G."/>
            <person name="Gile G.H."/>
            <person name="Hirakawa Y."/>
            <person name="Hopkins J.F."/>
            <person name="Kuo A."/>
            <person name="Rensing S.A."/>
            <person name="Schmutz J."/>
            <person name="Symeonidi A."/>
            <person name="Elias M."/>
            <person name="Eveleigh R.J."/>
            <person name="Herman E.K."/>
            <person name="Klute M.J."/>
            <person name="Nakayama T."/>
            <person name="Obornik M."/>
            <person name="Reyes-Prieto A."/>
            <person name="Armbrust E.V."/>
            <person name="Aves S.J."/>
            <person name="Beiko R.G."/>
            <person name="Coutinho P."/>
            <person name="Dacks J.B."/>
            <person name="Durnford D.G."/>
            <person name="Fast N.M."/>
            <person name="Green B.R."/>
            <person name="Grisdale C.J."/>
            <person name="Hempel F."/>
            <person name="Henrissat B."/>
            <person name="Hoppner M.P."/>
            <person name="Ishida K."/>
            <person name="Kim E."/>
            <person name="Koreny L."/>
            <person name="Kroth P.G."/>
            <person name="Liu Y."/>
            <person name="Malik S.B."/>
            <person name="Maier U.G."/>
            <person name="McRose D."/>
            <person name="Mock T."/>
            <person name="Neilson J.A."/>
            <person name="Onodera N.T."/>
            <person name="Poole A.M."/>
            <person name="Pritham E.J."/>
            <person name="Richards T.A."/>
            <person name="Rocap G."/>
            <person name="Roy S.W."/>
            <person name="Sarai C."/>
            <person name="Schaack S."/>
            <person name="Shirato S."/>
            <person name="Slamovits C.H."/>
            <person name="Spencer D.F."/>
            <person name="Suzuki S."/>
            <person name="Worden A.Z."/>
            <person name="Zauner S."/>
            <person name="Barry K."/>
            <person name="Bell C."/>
            <person name="Bharti A.K."/>
            <person name="Crow J.A."/>
            <person name="Grimwood J."/>
            <person name="Kramer R."/>
            <person name="Lindquist E."/>
            <person name="Lucas S."/>
            <person name="Salamov A."/>
            <person name="McFadden G.I."/>
            <person name="Lane C.E."/>
            <person name="Keeling P.J."/>
            <person name="Gray M.W."/>
            <person name="Grigoriev I.V."/>
            <person name="Archibald J.M."/>
        </authorList>
    </citation>
    <scope>NUCLEOTIDE SEQUENCE</scope>
    <source>
        <strain evidence="13 15">CCMP2712</strain>
    </source>
</reference>
<evidence type="ECO:0000256" key="10">
    <source>
        <dbReference type="PROSITE-ProRule" id="PRU10141"/>
    </source>
</evidence>
<dbReference type="EC" id="2.7.11.1" evidence="2"/>
<accession>L1JMU6</accession>
<dbReference type="EnsemblProtists" id="EKX49520">
    <property type="protein sequence ID" value="EKX49520"/>
    <property type="gene ID" value="GUITHDRAFT_67704"/>
</dbReference>
<evidence type="ECO:0000256" key="4">
    <source>
        <dbReference type="ARBA" id="ARBA00022679"/>
    </source>
</evidence>
<dbReference type="InterPro" id="IPR011009">
    <property type="entry name" value="Kinase-like_dom_sf"/>
</dbReference>
<keyword evidence="4" id="KW-0808">Transferase</keyword>
<dbReference type="GO" id="GO:0005524">
    <property type="term" value="F:ATP binding"/>
    <property type="evidence" value="ECO:0007669"/>
    <property type="project" value="UniProtKB-UniRule"/>
</dbReference>
<evidence type="ECO:0000256" key="1">
    <source>
        <dbReference type="ARBA" id="ARBA00010886"/>
    </source>
</evidence>
<evidence type="ECO:0000313" key="15">
    <source>
        <dbReference type="Proteomes" id="UP000011087"/>
    </source>
</evidence>
<evidence type="ECO:0000313" key="13">
    <source>
        <dbReference type="EMBL" id="EKX49520.1"/>
    </source>
</evidence>
<evidence type="ECO:0000259" key="12">
    <source>
        <dbReference type="PROSITE" id="PS50011"/>
    </source>
</evidence>
<keyword evidence="6" id="KW-0418">Kinase</keyword>
<proteinExistence type="inferred from homology"/>
<evidence type="ECO:0000256" key="2">
    <source>
        <dbReference type="ARBA" id="ARBA00012513"/>
    </source>
</evidence>
<dbReference type="STRING" id="905079.L1JMU6"/>
<dbReference type="SMART" id="SM00220">
    <property type="entry name" value="S_TKc"/>
    <property type="match status" value="1"/>
</dbReference>
<dbReference type="OrthoDB" id="248923at2759"/>
<dbReference type="PANTHER" id="PTHR44899:SF3">
    <property type="entry name" value="SERINE_THREONINE-PROTEIN KINASE NEK1"/>
    <property type="match status" value="1"/>
</dbReference>
<dbReference type="SUPFAM" id="SSF56112">
    <property type="entry name" value="Protein kinase-like (PK-like)"/>
    <property type="match status" value="1"/>
</dbReference>
<feature type="domain" description="Protein kinase" evidence="12">
    <location>
        <begin position="10"/>
        <end position="269"/>
    </location>
</feature>
<dbReference type="Gene3D" id="3.30.200.20">
    <property type="entry name" value="Phosphorylase Kinase, domain 1"/>
    <property type="match status" value="1"/>
</dbReference>
<dbReference type="AlphaFoldDB" id="L1JMU6"/>
<dbReference type="PROSITE" id="PS00107">
    <property type="entry name" value="PROTEIN_KINASE_ATP"/>
    <property type="match status" value="1"/>
</dbReference>
<reference evidence="15" key="2">
    <citation type="submission" date="2012-11" db="EMBL/GenBank/DDBJ databases">
        <authorList>
            <person name="Kuo A."/>
            <person name="Curtis B.A."/>
            <person name="Tanifuji G."/>
            <person name="Burki F."/>
            <person name="Gruber A."/>
            <person name="Irimia M."/>
            <person name="Maruyama S."/>
            <person name="Arias M.C."/>
            <person name="Ball S.G."/>
            <person name="Gile G.H."/>
            <person name="Hirakawa Y."/>
            <person name="Hopkins J.F."/>
            <person name="Rensing S.A."/>
            <person name="Schmutz J."/>
            <person name="Symeonidi A."/>
            <person name="Elias M."/>
            <person name="Eveleigh R.J."/>
            <person name="Herman E.K."/>
            <person name="Klute M.J."/>
            <person name="Nakayama T."/>
            <person name="Obornik M."/>
            <person name="Reyes-Prieto A."/>
            <person name="Armbrust E.V."/>
            <person name="Aves S.J."/>
            <person name="Beiko R.G."/>
            <person name="Coutinho P."/>
            <person name="Dacks J.B."/>
            <person name="Durnford D.G."/>
            <person name="Fast N.M."/>
            <person name="Green B.R."/>
            <person name="Grisdale C."/>
            <person name="Hempe F."/>
            <person name="Henrissat B."/>
            <person name="Hoppner M.P."/>
            <person name="Ishida K.-I."/>
            <person name="Kim E."/>
            <person name="Koreny L."/>
            <person name="Kroth P.G."/>
            <person name="Liu Y."/>
            <person name="Malik S.-B."/>
            <person name="Maier U.G."/>
            <person name="McRose D."/>
            <person name="Mock T."/>
            <person name="Neilson J.A."/>
            <person name="Onodera N.T."/>
            <person name="Poole A.M."/>
            <person name="Pritham E.J."/>
            <person name="Richards T.A."/>
            <person name="Rocap G."/>
            <person name="Roy S.W."/>
            <person name="Sarai C."/>
            <person name="Schaack S."/>
            <person name="Shirato S."/>
            <person name="Slamovits C.H."/>
            <person name="Spencer D.F."/>
            <person name="Suzuki S."/>
            <person name="Worden A.Z."/>
            <person name="Zauner S."/>
            <person name="Barry K."/>
            <person name="Bell C."/>
            <person name="Bharti A.K."/>
            <person name="Crow J.A."/>
            <person name="Grimwood J."/>
            <person name="Kramer R."/>
            <person name="Lindquist E."/>
            <person name="Lucas S."/>
            <person name="Salamov A."/>
            <person name="McFadden G.I."/>
            <person name="Lane C.E."/>
            <person name="Keeling P.J."/>
            <person name="Gray M.W."/>
            <person name="Grigoriev I.V."/>
            <person name="Archibald J.M."/>
        </authorList>
    </citation>
    <scope>NUCLEOTIDE SEQUENCE</scope>
    <source>
        <strain evidence="15">CCMP2712</strain>
    </source>
</reference>
<evidence type="ECO:0000313" key="14">
    <source>
        <dbReference type="EnsemblProtists" id="EKX49520"/>
    </source>
</evidence>
<evidence type="ECO:0000256" key="3">
    <source>
        <dbReference type="ARBA" id="ARBA00022527"/>
    </source>
</evidence>
<dbReference type="HOGENOM" id="CLU_000288_63_23_1"/>
<keyword evidence="3 11" id="KW-0723">Serine/threonine-protein kinase</keyword>
<keyword evidence="15" id="KW-1185">Reference proteome</keyword>
<dbReference type="RefSeq" id="XP_005836500.1">
    <property type="nucleotide sequence ID" value="XM_005836443.1"/>
</dbReference>
<keyword evidence="7 10" id="KW-0067">ATP-binding</keyword>
<dbReference type="PIRSF" id="PIRSF000654">
    <property type="entry name" value="Integrin-linked_kinase"/>
    <property type="match status" value="1"/>
</dbReference>
<dbReference type="FunFam" id="3.30.200.20:FF:000097">
    <property type="entry name" value="Probable serine/threonine-protein kinase nek1"/>
    <property type="match status" value="1"/>
</dbReference>
<dbReference type="KEGG" id="gtt:GUITHDRAFT_67704"/>
<reference evidence="14" key="3">
    <citation type="submission" date="2016-03" db="UniProtKB">
        <authorList>
            <consortium name="EnsemblProtists"/>
        </authorList>
    </citation>
    <scope>IDENTIFICATION</scope>
</reference>
<dbReference type="GO" id="GO:0004674">
    <property type="term" value="F:protein serine/threonine kinase activity"/>
    <property type="evidence" value="ECO:0007669"/>
    <property type="project" value="UniProtKB-KW"/>
</dbReference>
<evidence type="ECO:0000256" key="8">
    <source>
        <dbReference type="ARBA" id="ARBA00047899"/>
    </source>
</evidence>
<feature type="binding site" evidence="10">
    <location>
        <position position="40"/>
    </location>
    <ligand>
        <name>ATP</name>
        <dbReference type="ChEBI" id="CHEBI:30616"/>
    </ligand>
</feature>
<dbReference type="PANTHER" id="PTHR44899">
    <property type="entry name" value="CAMK FAMILY PROTEIN KINASE"/>
    <property type="match status" value="1"/>
</dbReference>
<dbReference type="eggNOG" id="KOG0589">
    <property type="taxonomic scope" value="Eukaryota"/>
</dbReference>
<dbReference type="PROSITE" id="PS50011">
    <property type="entry name" value="PROTEIN_KINASE_DOM"/>
    <property type="match status" value="1"/>
</dbReference>
<comment type="catalytic activity">
    <reaction evidence="9">
        <text>L-seryl-[protein] + ATP = O-phospho-L-seryl-[protein] + ADP + H(+)</text>
        <dbReference type="Rhea" id="RHEA:17989"/>
        <dbReference type="Rhea" id="RHEA-COMP:9863"/>
        <dbReference type="Rhea" id="RHEA-COMP:11604"/>
        <dbReference type="ChEBI" id="CHEBI:15378"/>
        <dbReference type="ChEBI" id="CHEBI:29999"/>
        <dbReference type="ChEBI" id="CHEBI:30616"/>
        <dbReference type="ChEBI" id="CHEBI:83421"/>
        <dbReference type="ChEBI" id="CHEBI:456216"/>
        <dbReference type="EC" id="2.7.11.1"/>
    </reaction>
</comment>